<dbReference type="InterPro" id="IPR012875">
    <property type="entry name" value="SDHF4"/>
</dbReference>
<name>A0A7J7JGJ9_BUGNE</name>
<protein>
    <recommendedName>
        <fullName evidence="2">Succinate dehydrogenase assembly factor 4, mitochondrial</fullName>
    </recommendedName>
</protein>
<keyword evidence="5" id="KW-1185">Reference proteome</keyword>
<dbReference type="AlphaFoldDB" id="A0A7J7JGJ9"/>
<evidence type="ECO:0000313" key="4">
    <source>
        <dbReference type="EMBL" id="KAF6025462.1"/>
    </source>
</evidence>
<dbReference type="Proteomes" id="UP000593567">
    <property type="component" value="Unassembled WGS sequence"/>
</dbReference>
<feature type="compositionally biased region" description="Basic and acidic residues" evidence="3">
    <location>
        <begin position="51"/>
        <end position="77"/>
    </location>
</feature>
<dbReference type="GO" id="GO:0005739">
    <property type="term" value="C:mitochondrion"/>
    <property type="evidence" value="ECO:0007669"/>
    <property type="project" value="TreeGrafter"/>
</dbReference>
<feature type="region of interest" description="Disordered" evidence="3">
    <location>
        <begin position="20"/>
        <end position="110"/>
    </location>
</feature>
<dbReference type="Pfam" id="PF07896">
    <property type="entry name" value="DUF1674"/>
    <property type="match status" value="1"/>
</dbReference>
<sequence>MASNCIACTRRRVKTLLSSFQRVSSYSQSRDSSNNSDRPKAPIKTPVTPRGKLDSFSELPEHVTHPDQEKEPLERFPNDINPKTGEQNGPRGPEPTRYGDWERKGRVTDF</sequence>
<reference evidence="4" key="1">
    <citation type="submission" date="2020-06" db="EMBL/GenBank/DDBJ databases">
        <title>Draft genome of Bugula neritina, a colonial animal packing powerful symbionts and potential medicines.</title>
        <authorList>
            <person name="Rayko M."/>
        </authorList>
    </citation>
    <scope>NUCLEOTIDE SEQUENCE [LARGE SCALE GENOMIC DNA]</scope>
    <source>
        <strain evidence="4">Kwan_BN1</strain>
    </source>
</reference>
<accession>A0A7J7JGJ9</accession>
<dbReference type="EMBL" id="VXIV02002458">
    <property type="protein sequence ID" value="KAF6025462.1"/>
    <property type="molecule type" value="Genomic_DNA"/>
</dbReference>
<feature type="compositionally biased region" description="Basic and acidic residues" evidence="3">
    <location>
        <begin position="97"/>
        <end position="110"/>
    </location>
</feature>
<comment type="similarity">
    <text evidence="1">Belongs to the SDHAF4 family.</text>
</comment>
<proteinExistence type="inferred from homology"/>
<evidence type="ECO:0000256" key="2">
    <source>
        <dbReference type="ARBA" id="ARBA00022170"/>
    </source>
</evidence>
<dbReference type="PANTHER" id="PTHR28524">
    <property type="entry name" value="SUCCINATE DEHYDROGENASE ASSEMBLY FACTOR 4, MITOCHONDRIAL"/>
    <property type="match status" value="1"/>
</dbReference>
<evidence type="ECO:0000313" key="5">
    <source>
        <dbReference type="Proteomes" id="UP000593567"/>
    </source>
</evidence>
<dbReference type="PANTHER" id="PTHR28524:SF3">
    <property type="entry name" value="SUCCINATE DEHYDROGENASE ASSEMBLY FACTOR 4, MITOCHONDRIAL"/>
    <property type="match status" value="1"/>
</dbReference>
<evidence type="ECO:0000256" key="1">
    <source>
        <dbReference type="ARBA" id="ARBA00005701"/>
    </source>
</evidence>
<organism evidence="4 5">
    <name type="scientific">Bugula neritina</name>
    <name type="common">Brown bryozoan</name>
    <name type="synonym">Sertularia neritina</name>
    <dbReference type="NCBI Taxonomy" id="10212"/>
    <lineage>
        <taxon>Eukaryota</taxon>
        <taxon>Metazoa</taxon>
        <taxon>Spiralia</taxon>
        <taxon>Lophotrochozoa</taxon>
        <taxon>Bryozoa</taxon>
        <taxon>Gymnolaemata</taxon>
        <taxon>Cheilostomatida</taxon>
        <taxon>Flustrina</taxon>
        <taxon>Buguloidea</taxon>
        <taxon>Bugulidae</taxon>
        <taxon>Bugula</taxon>
    </lineage>
</organism>
<gene>
    <name evidence="4" type="ORF">EB796_016238</name>
</gene>
<evidence type="ECO:0000256" key="3">
    <source>
        <dbReference type="SAM" id="MobiDB-lite"/>
    </source>
</evidence>
<comment type="caution">
    <text evidence="4">The sequence shown here is derived from an EMBL/GenBank/DDBJ whole genome shotgun (WGS) entry which is preliminary data.</text>
</comment>
<feature type="compositionally biased region" description="Low complexity" evidence="3">
    <location>
        <begin position="20"/>
        <end position="36"/>
    </location>
</feature>
<dbReference type="OrthoDB" id="201362at2759"/>
<dbReference type="GO" id="GO:0034553">
    <property type="term" value="P:mitochondrial respiratory chain complex II assembly"/>
    <property type="evidence" value="ECO:0007669"/>
    <property type="project" value="TreeGrafter"/>
</dbReference>